<dbReference type="OrthoDB" id="268414at2759"/>
<evidence type="ECO:0000256" key="8">
    <source>
        <dbReference type="ARBA" id="ARBA00022792"/>
    </source>
</evidence>
<keyword evidence="9" id="KW-0249">Electron transport</keyword>
<protein>
    <recommendedName>
        <fullName evidence="5">NADH dehydrogenase [ubiquinone] 1 beta subcomplex subunit 7</fullName>
    </recommendedName>
</protein>
<sequence>MSISRLFSYFSTTASFLLSYSAVFVKLPPTNSTSSILQVSEEEMLAVGLKPHERDYCAHVLMAYRKCRAENVFAVVSCAELRHRNLRCHQADQLLRRKELFPCFVLSVVDEGFTLTHANKFSQVTAYLASSCLDFVYVATCPTLFCLLITLCKSDSRTSDEIEIVVMSFKAKMVA</sequence>
<evidence type="ECO:0000256" key="5">
    <source>
        <dbReference type="ARBA" id="ARBA00018677"/>
    </source>
</evidence>
<dbReference type="EMBL" id="JTDF01000077">
    <property type="protein sequence ID" value="KAF8572324.1"/>
    <property type="molecule type" value="Genomic_DNA"/>
</dbReference>
<keyword evidence="12" id="KW-1015">Disulfide bond</keyword>
<comment type="function">
    <text evidence="1">Accessory subunit of the mitochondrial membrane respiratory chain NADH dehydrogenase (Complex I), that is believed not to be involved in catalysis. Complex I functions in the transfer of electrons from NADH to the respiratory chain. The immediate electron acceptor for the enzyme is believed to be ubiquinone.</text>
</comment>
<keyword evidence="14" id="KW-1185">Reference proteome</keyword>
<dbReference type="GO" id="GO:0005758">
    <property type="term" value="C:mitochondrial intermembrane space"/>
    <property type="evidence" value="ECO:0007669"/>
    <property type="project" value="UniProtKB-SubCell"/>
</dbReference>
<keyword evidence="10" id="KW-0496">Mitochondrion</keyword>
<name>A0A8T0DYQ9_9TREM</name>
<dbReference type="Proteomes" id="UP000699462">
    <property type="component" value="Unassembled WGS sequence"/>
</dbReference>
<evidence type="ECO:0000256" key="6">
    <source>
        <dbReference type="ARBA" id="ARBA00022448"/>
    </source>
</evidence>
<dbReference type="PANTHER" id="PTHR20900">
    <property type="entry name" value="NADH:UBIQUINONE OXIDOREDUCTASE B18-LIKE SUBUNIT"/>
    <property type="match status" value="1"/>
</dbReference>
<evidence type="ECO:0000256" key="2">
    <source>
        <dbReference type="ARBA" id="ARBA00004569"/>
    </source>
</evidence>
<keyword evidence="6" id="KW-0813">Transport</keyword>
<evidence type="ECO:0000256" key="3">
    <source>
        <dbReference type="ARBA" id="ARBA00004637"/>
    </source>
</evidence>
<keyword evidence="8" id="KW-0999">Mitochondrion inner membrane</keyword>
<evidence type="ECO:0000256" key="11">
    <source>
        <dbReference type="ARBA" id="ARBA00023136"/>
    </source>
</evidence>
<evidence type="ECO:0000313" key="14">
    <source>
        <dbReference type="Proteomes" id="UP000699462"/>
    </source>
</evidence>
<evidence type="ECO:0000256" key="4">
    <source>
        <dbReference type="ARBA" id="ARBA00008006"/>
    </source>
</evidence>
<organism evidence="13 14">
    <name type="scientific">Paragonimus westermani</name>
    <dbReference type="NCBI Taxonomy" id="34504"/>
    <lineage>
        <taxon>Eukaryota</taxon>
        <taxon>Metazoa</taxon>
        <taxon>Spiralia</taxon>
        <taxon>Lophotrochozoa</taxon>
        <taxon>Platyhelminthes</taxon>
        <taxon>Trematoda</taxon>
        <taxon>Digenea</taxon>
        <taxon>Plagiorchiida</taxon>
        <taxon>Troglotremata</taxon>
        <taxon>Troglotrematidae</taxon>
        <taxon>Paragonimus</taxon>
    </lineage>
</organism>
<evidence type="ECO:0000256" key="1">
    <source>
        <dbReference type="ARBA" id="ARBA00003195"/>
    </source>
</evidence>
<evidence type="ECO:0000313" key="13">
    <source>
        <dbReference type="EMBL" id="KAF8572324.1"/>
    </source>
</evidence>
<evidence type="ECO:0000256" key="7">
    <source>
        <dbReference type="ARBA" id="ARBA00022660"/>
    </source>
</evidence>
<dbReference type="Pfam" id="PF05676">
    <property type="entry name" value="NDUF_B7"/>
    <property type="match status" value="1"/>
</dbReference>
<proteinExistence type="inferred from homology"/>
<comment type="subcellular location">
    <subcellularLocation>
        <location evidence="3">Mitochondrion inner membrane</location>
        <topology evidence="3">Peripheral membrane protein</topology>
    </subcellularLocation>
    <subcellularLocation>
        <location evidence="2">Mitochondrion intermembrane space</location>
    </subcellularLocation>
</comment>
<comment type="similarity">
    <text evidence="4">Belongs to the complex I NDUFB7 subunit family.</text>
</comment>
<keyword evidence="11" id="KW-0472">Membrane</keyword>
<dbReference type="InterPro" id="IPR008698">
    <property type="entry name" value="NDUB7"/>
</dbReference>
<gene>
    <name evidence="13" type="ORF">P879_00195</name>
</gene>
<evidence type="ECO:0000256" key="10">
    <source>
        <dbReference type="ARBA" id="ARBA00023128"/>
    </source>
</evidence>
<evidence type="ECO:0000256" key="12">
    <source>
        <dbReference type="ARBA" id="ARBA00023157"/>
    </source>
</evidence>
<dbReference type="AlphaFoldDB" id="A0A8T0DYQ9"/>
<evidence type="ECO:0000256" key="9">
    <source>
        <dbReference type="ARBA" id="ARBA00022982"/>
    </source>
</evidence>
<accession>A0A8T0DYQ9</accession>
<dbReference type="GO" id="GO:0005743">
    <property type="term" value="C:mitochondrial inner membrane"/>
    <property type="evidence" value="ECO:0007669"/>
    <property type="project" value="UniProtKB-SubCell"/>
</dbReference>
<comment type="caution">
    <text evidence="13">The sequence shown here is derived from an EMBL/GenBank/DDBJ whole genome shotgun (WGS) entry which is preliminary data.</text>
</comment>
<keyword evidence="7" id="KW-0679">Respiratory chain</keyword>
<reference evidence="13 14" key="1">
    <citation type="submission" date="2019-07" db="EMBL/GenBank/DDBJ databases">
        <title>Annotation for the trematode Paragonimus westermani.</title>
        <authorList>
            <person name="Choi Y.-J."/>
        </authorList>
    </citation>
    <scope>NUCLEOTIDE SEQUENCE [LARGE SCALE GENOMIC DNA]</scope>
    <source>
        <strain evidence="13">180907_Pwestermani</strain>
    </source>
</reference>
<dbReference type="PANTHER" id="PTHR20900:SF0">
    <property type="entry name" value="NADH DEHYDROGENASE [UBIQUINONE] 1 BETA SUBCOMPLEX SUBUNIT 7"/>
    <property type="match status" value="1"/>
</dbReference>